<evidence type="ECO:0000313" key="2">
    <source>
        <dbReference type="Proteomes" id="UP000324800"/>
    </source>
</evidence>
<feature type="non-terminal residue" evidence="1">
    <location>
        <position position="1"/>
    </location>
</feature>
<dbReference type="Proteomes" id="UP000324800">
    <property type="component" value="Unassembled WGS sequence"/>
</dbReference>
<reference evidence="1 2" key="1">
    <citation type="submission" date="2019-03" db="EMBL/GenBank/DDBJ databases">
        <title>Single cell metagenomics reveals metabolic interactions within the superorganism composed of flagellate Streblomastix strix and complex community of Bacteroidetes bacteria on its surface.</title>
        <authorList>
            <person name="Treitli S.C."/>
            <person name="Kolisko M."/>
            <person name="Husnik F."/>
            <person name="Keeling P."/>
            <person name="Hampl V."/>
        </authorList>
    </citation>
    <scope>NUCLEOTIDE SEQUENCE [LARGE SCALE GENOMIC DNA]</scope>
    <source>
        <strain evidence="1">ST1C</strain>
    </source>
</reference>
<evidence type="ECO:0000313" key="1">
    <source>
        <dbReference type="EMBL" id="KAA6374292.1"/>
    </source>
</evidence>
<dbReference type="AlphaFoldDB" id="A0A5J4UW28"/>
<comment type="caution">
    <text evidence="1">The sequence shown here is derived from an EMBL/GenBank/DDBJ whole genome shotgun (WGS) entry which is preliminary data.</text>
</comment>
<sequence length="30" mass="3220">IQNDVSFDGPGNLLALQDMFKIGTIWIGVG</sequence>
<gene>
    <name evidence="1" type="ORF">EZS28_030181</name>
</gene>
<organism evidence="1 2">
    <name type="scientific">Streblomastix strix</name>
    <dbReference type="NCBI Taxonomy" id="222440"/>
    <lineage>
        <taxon>Eukaryota</taxon>
        <taxon>Metamonada</taxon>
        <taxon>Preaxostyla</taxon>
        <taxon>Oxymonadida</taxon>
        <taxon>Streblomastigidae</taxon>
        <taxon>Streblomastix</taxon>
    </lineage>
</organism>
<accession>A0A5J4UW28</accession>
<dbReference type="EMBL" id="SNRW01012086">
    <property type="protein sequence ID" value="KAA6374292.1"/>
    <property type="molecule type" value="Genomic_DNA"/>
</dbReference>
<protein>
    <submittedName>
        <fullName evidence="1">Uncharacterized protein</fullName>
    </submittedName>
</protein>
<name>A0A5J4UW28_9EUKA</name>
<proteinExistence type="predicted"/>